<dbReference type="Proteomes" id="UP001163603">
    <property type="component" value="Chromosome 13"/>
</dbReference>
<proteinExistence type="predicted"/>
<protein>
    <submittedName>
        <fullName evidence="1">Uncharacterized protein</fullName>
    </submittedName>
</protein>
<reference evidence="2" key="1">
    <citation type="journal article" date="2023" name="G3 (Bethesda)">
        <title>Genome assembly and association tests identify interacting loci associated with vigor, precocity, and sex in interspecific pistachio rootstocks.</title>
        <authorList>
            <person name="Palmer W."/>
            <person name="Jacygrad E."/>
            <person name="Sagayaradj S."/>
            <person name="Cavanaugh K."/>
            <person name="Han R."/>
            <person name="Bertier L."/>
            <person name="Beede B."/>
            <person name="Kafkas S."/>
            <person name="Golino D."/>
            <person name="Preece J."/>
            <person name="Michelmore R."/>
        </authorList>
    </citation>
    <scope>NUCLEOTIDE SEQUENCE [LARGE SCALE GENOMIC DNA]</scope>
</reference>
<keyword evidence="2" id="KW-1185">Reference proteome</keyword>
<comment type="caution">
    <text evidence="1">The sequence shown here is derived from an EMBL/GenBank/DDBJ whole genome shotgun (WGS) entry which is preliminary data.</text>
</comment>
<evidence type="ECO:0000313" key="1">
    <source>
        <dbReference type="EMBL" id="KAJ0013484.1"/>
    </source>
</evidence>
<accession>A0ACC0X8H3</accession>
<name>A0ACC0X8H3_9ROSI</name>
<sequence>MKTLSGGGLNMPRLQISELDGVPLVAQQLQKYEMPSCSQIYSQRSTKLVSNDVDYASSRLEDENQHHICLGSRRQDCAKGSILFSRGSARIMKCKCIEWLLNIFIRIRMTMPSKAEFLVIRELQVCELITKCSGGEDVEGEQWQHYKFWIIANNSASVFFKSDRGSFLKWLPVGRVCSLENVRQFLPMDKKSTLQTDLVLKVLGLDICADTMVGGEMRRGISGGQKRRMTTAAGAYHRCYHIDFTSSTSSRNLLNSLMTSF</sequence>
<organism evidence="1 2">
    <name type="scientific">Pistacia integerrima</name>
    <dbReference type="NCBI Taxonomy" id="434235"/>
    <lineage>
        <taxon>Eukaryota</taxon>
        <taxon>Viridiplantae</taxon>
        <taxon>Streptophyta</taxon>
        <taxon>Embryophyta</taxon>
        <taxon>Tracheophyta</taxon>
        <taxon>Spermatophyta</taxon>
        <taxon>Magnoliopsida</taxon>
        <taxon>eudicotyledons</taxon>
        <taxon>Gunneridae</taxon>
        <taxon>Pentapetalae</taxon>
        <taxon>rosids</taxon>
        <taxon>malvids</taxon>
        <taxon>Sapindales</taxon>
        <taxon>Anacardiaceae</taxon>
        <taxon>Pistacia</taxon>
    </lineage>
</organism>
<evidence type="ECO:0000313" key="2">
    <source>
        <dbReference type="Proteomes" id="UP001163603"/>
    </source>
</evidence>
<dbReference type="EMBL" id="CM047748">
    <property type="protein sequence ID" value="KAJ0013484.1"/>
    <property type="molecule type" value="Genomic_DNA"/>
</dbReference>
<gene>
    <name evidence="1" type="ORF">Pint_21797</name>
</gene>